<gene>
    <name evidence="5" type="ORF">SDC9_147949</name>
</gene>
<keyword evidence="1" id="KW-0805">Transcription regulation</keyword>
<dbReference type="Pfam" id="PF00440">
    <property type="entry name" value="TetR_N"/>
    <property type="match status" value="1"/>
</dbReference>
<dbReference type="SUPFAM" id="SSF46689">
    <property type="entry name" value="Homeodomain-like"/>
    <property type="match status" value="1"/>
</dbReference>
<comment type="caution">
    <text evidence="5">The sequence shown here is derived from an EMBL/GenBank/DDBJ whole genome shotgun (WGS) entry which is preliminary data.</text>
</comment>
<proteinExistence type="predicted"/>
<dbReference type="EMBL" id="VSSQ01046781">
    <property type="protein sequence ID" value="MPN00753.1"/>
    <property type="molecule type" value="Genomic_DNA"/>
</dbReference>
<dbReference type="AlphaFoldDB" id="A0A645EJL4"/>
<feature type="domain" description="HTH tetR-type" evidence="4">
    <location>
        <begin position="23"/>
        <end position="83"/>
    </location>
</feature>
<dbReference type="InterPro" id="IPR036271">
    <property type="entry name" value="Tet_transcr_reg_TetR-rel_C_sf"/>
</dbReference>
<dbReference type="InterPro" id="IPR001647">
    <property type="entry name" value="HTH_TetR"/>
</dbReference>
<evidence type="ECO:0000256" key="3">
    <source>
        <dbReference type="ARBA" id="ARBA00023163"/>
    </source>
</evidence>
<evidence type="ECO:0000256" key="2">
    <source>
        <dbReference type="ARBA" id="ARBA00023125"/>
    </source>
</evidence>
<dbReference type="GO" id="GO:0003700">
    <property type="term" value="F:DNA-binding transcription factor activity"/>
    <property type="evidence" value="ECO:0007669"/>
    <property type="project" value="TreeGrafter"/>
</dbReference>
<dbReference type="InterPro" id="IPR009057">
    <property type="entry name" value="Homeodomain-like_sf"/>
</dbReference>
<dbReference type="GO" id="GO:0000976">
    <property type="term" value="F:transcription cis-regulatory region binding"/>
    <property type="evidence" value="ECO:0007669"/>
    <property type="project" value="TreeGrafter"/>
</dbReference>
<protein>
    <recommendedName>
        <fullName evidence="4">HTH tetR-type domain-containing protein</fullName>
    </recommendedName>
</protein>
<organism evidence="5">
    <name type="scientific">bioreactor metagenome</name>
    <dbReference type="NCBI Taxonomy" id="1076179"/>
    <lineage>
        <taxon>unclassified sequences</taxon>
        <taxon>metagenomes</taxon>
        <taxon>ecological metagenomes</taxon>
    </lineage>
</organism>
<dbReference type="PROSITE" id="PS50977">
    <property type="entry name" value="HTH_TETR_2"/>
    <property type="match status" value="1"/>
</dbReference>
<dbReference type="PANTHER" id="PTHR30055">
    <property type="entry name" value="HTH-TYPE TRANSCRIPTIONAL REGULATOR RUTR"/>
    <property type="match status" value="1"/>
</dbReference>
<evidence type="ECO:0000313" key="5">
    <source>
        <dbReference type="EMBL" id="MPN00753.1"/>
    </source>
</evidence>
<dbReference type="PANTHER" id="PTHR30055:SF234">
    <property type="entry name" value="HTH-TYPE TRANSCRIPTIONAL REGULATOR BETI"/>
    <property type="match status" value="1"/>
</dbReference>
<accession>A0A645EJL4</accession>
<name>A0A645EJL4_9ZZZZ</name>
<keyword evidence="2" id="KW-0238">DNA-binding</keyword>
<sequence length="210" mass="23607">MAKQVNTSVDLPAEAGRRERKRLQQLDHLADTAWALFEIEGFEAVTMERIAAAADVSKVTLYRHFPVKEALLRHVFHGELREAWAAIQPELAQAAAGRARLARFLELQAAWCESRRNFLLPYVRYRLADHRLPADGRERSGMDLIFAELIAQGQAVGDFRADLPASVLAMHFQFAHLATLLRCLSDERLSLAAEFVTMLDLVCNGLGGRR</sequence>
<reference evidence="5" key="1">
    <citation type="submission" date="2019-08" db="EMBL/GenBank/DDBJ databases">
        <authorList>
            <person name="Kucharzyk K."/>
            <person name="Murdoch R.W."/>
            <person name="Higgins S."/>
            <person name="Loffler F."/>
        </authorList>
    </citation>
    <scope>NUCLEOTIDE SEQUENCE</scope>
</reference>
<keyword evidence="3" id="KW-0804">Transcription</keyword>
<dbReference type="SUPFAM" id="SSF48498">
    <property type="entry name" value="Tetracyclin repressor-like, C-terminal domain"/>
    <property type="match status" value="1"/>
</dbReference>
<evidence type="ECO:0000259" key="4">
    <source>
        <dbReference type="PROSITE" id="PS50977"/>
    </source>
</evidence>
<dbReference type="Gene3D" id="1.10.357.10">
    <property type="entry name" value="Tetracycline Repressor, domain 2"/>
    <property type="match status" value="1"/>
</dbReference>
<dbReference type="InterPro" id="IPR050109">
    <property type="entry name" value="HTH-type_TetR-like_transc_reg"/>
</dbReference>
<evidence type="ECO:0000256" key="1">
    <source>
        <dbReference type="ARBA" id="ARBA00023015"/>
    </source>
</evidence>
<dbReference type="PRINTS" id="PR00455">
    <property type="entry name" value="HTHTETR"/>
</dbReference>